<dbReference type="Gene3D" id="3.40.50.2000">
    <property type="entry name" value="Glycogen Phosphorylase B"/>
    <property type="match status" value="1"/>
</dbReference>
<evidence type="ECO:0000256" key="2">
    <source>
        <dbReference type="ARBA" id="ARBA00009995"/>
    </source>
</evidence>
<accession>A0A6G0VRV7</accession>
<evidence type="ECO:0000256" key="9">
    <source>
        <dbReference type="ARBA" id="ARBA00023180"/>
    </source>
</evidence>
<organism evidence="13 14">
    <name type="scientific">Aphis craccivora</name>
    <name type="common">Cowpea aphid</name>
    <dbReference type="NCBI Taxonomy" id="307492"/>
    <lineage>
        <taxon>Eukaryota</taxon>
        <taxon>Metazoa</taxon>
        <taxon>Ecdysozoa</taxon>
        <taxon>Arthropoda</taxon>
        <taxon>Hexapoda</taxon>
        <taxon>Insecta</taxon>
        <taxon>Pterygota</taxon>
        <taxon>Neoptera</taxon>
        <taxon>Paraneoptera</taxon>
        <taxon>Hemiptera</taxon>
        <taxon>Sternorrhyncha</taxon>
        <taxon>Aphidomorpha</taxon>
        <taxon>Aphidoidea</taxon>
        <taxon>Aphididae</taxon>
        <taxon>Aphidini</taxon>
        <taxon>Aphis</taxon>
        <taxon>Aphis</taxon>
    </lineage>
</organism>
<reference evidence="13 14" key="1">
    <citation type="submission" date="2019-08" db="EMBL/GenBank/DDBJ databases">
        <title>Whole genome of Aphis craccivora.</title>
        <authorList>
            <person name="Voronova N.V."/>
            <person name="Shulinski R.S."/>
            <person name="Bandarenka Y.V."/>
            <person name="Zhorov D.G."/>
            <person name="Warner D."/>
        </authorList>
    </citation>
    <scope>NUCLEOTIDE SEQUENCE [LARGE SCALE GENOMIC DNA]</scope>
    <source>
        <strain evidence="13">180601</strain>
        <tissue evidence="13">Whole Body</tissue>
    </source>
</reference>
<keyword evidence="6" id="KW-0256">Endoplasmic reticulum</keyword>
<dbReference type="FunFam" id="3.40.50.2000:FF:000050">
    <property type="entry name" value="UDP-glucuronosyltransferase"/>
    <property type="match status" value="1"/>
</dbReference>
<dbReference type="InterPro" id="IPR050271">
    <property type="entry name" value="UDP-glycosyltransferase"/>
</dbReference>
<evidence type="ECO:0000256" key="8">
    <source>
        <dbReference type="ARBA" id="ARBA00023136"/>
    </source>
</evidence>
<name>A0A6G0VRV7_APHCR</name>
<evidence type="ECO:0000256" key="1">
    <source>
        <dbReference type="ARBA" id="ARBA00004240"/>
    </source>
</evidence>
<feature type="non-terminal residue" evidence="13">
    <location>
        <position position="1"/>
    </location>
</feature>
<dbReference type="PROSITE" id="PS00375">
    <property type="entry name" value="UDPGT"/>
    <property type="match status" value="1"/>
</dbReference>
<dbReference type="GO" id="GO:0016020">
    <property type="term" value="C:membrane"/>
    <property type="evidence" value="ECO:0007669"/>
    <property type="project" value="UniProtKB-SubCell"/>
</dbReference>
<dbReference type="OrthoDB" id="5835829at2759"/>
<comment type="caution">
    <text evidence="13">The sequence shown here is derived from an EMBL/GenBank/DDBJ whole genome shotgun (WGS) entry which is preliminary data.</text>
</comment>
<comment type="catalytic activity">
    <reaction evidence="12">
        <text>glucuronate acceptor + UDP-alpha-D-glucuronate = acceptor beta-D-glucuronoside + UDP + H(+)</text>
        <dbReference type="Rhea" id="RHEA:21032"/>
        <dbReference type="ChEBI" id="CHEBI:15378"/>
        <dbReference type="ChEBI" id="CHEBI:58052"/>
        <dbReference type="ChEBI" id="CHEBI:58223"/>
        <dbReference type="ChEBI" id="CHEBI:132367"/>
        <dbReference type="ChEBI" id="CHEBI:132368"/>
        <dbReference type="EC" id="2.4.1.17"/>
    </reaction>
</comment>
<dbReference type="SUPFAM" id="SSF53756">
    <property type="entry name" value="UDP-Glycosyltransferase/glycogen phosphorylase"/>
    <property type="match status" value="1"/>
</dbReference>
<keyword evidence="9" id="KW-0325">Glycoprotein</keyword>
<dbReference type="InterPro" id="IPR035595">
    <property type="entry name" value="UDP_glycos_trans_CS"/>
</dbReference>
<dbReference type="EC" id="2.4.1.17" evidence="12"/>
<comment type="subcellular location">
    <subcellularLocation>
        <location evidence="10">Endomembrane system</location>
        <topology evidence="10">Single-pass type I membrane protein</topology>
    </subcellularLocation>
    <subcellularLocation>
        <location evidence="1">Endoplasmic reticulum</location>
    </subcellularLocation>
    <subcellularLocation>
        <location evidence="12">Membrane</location>
        <topology evidence="12">Single-pass membrane protein</topology>
    </subcellularLocation>
</comment>
<evidence type="ECO:0000256" key="5">
    <source>
        <dbReference type="ARBA" id="ARBA00022692"/>
    </source>
</evidence>
<evidence type="ECO:0000256" key="11">
    <source>
        <dbReference type="RuleBase" id="RU003718"/>
    </source>
</evidence>
<protein>
    <recommendedName>
        <fullName evidence="12">UDP-glucuronosyltransferase</fullName>
        <ecNumber evidence="12">2.4.1.17</ecNumber>
    </recommendedName>
</protein>
<dbReference type="PANTHER" id="PTHR48043">
    <property type="entry name" value="EG:EG0003.4 PROTEIN-RELATED"/>
    <property type="match status" value="1"/>
</dbReference>
<keyword evidence="14" id="KW-1185">Reference proteome</keyword>
<keyword evidence="7 12" id="KW-1133">Transmembrane helix</keyword>
<proteinExistence type="inferred from homology"/>
<dbReference type="EMBL" id="VUJU01012971">
    <property type="protein sequence ID" value="KAF0706267.1"/>
    <property type="molecule type" value="Genomic_DNA"/>
</dbReference>
<dbReference type="CDD" id="cd03784">
    <property type="entry name" value="GT1_Gtf-like"/>
    <property type="match status" value="1"/>
</dbReference>
<dbReference type="Proteomes" id="UP000478052">
    <property type="component" value="Unassembled WGS sequence"/>
</dbReference>
<feature type="transmembrane region" description="Helical" evidence="12">
    <location>
        <begin position="195"/>
        <end position="222"/>
    </location>
</feature>
<dbReference type="AlphaFoldDB" id="A0A6G0VRV7"/>
<dbReference type="PANTHER" id="PTHR48043:SF145">
    <property type="entry name" value="FI06409P-RELATED"/>
    <property type="match status" value="1"/>
</dbReference>
<evidence type="ECO:0000256" key="3">
    <source>
        <dbReference type="ARBA" id="ARBA00022676"/>
    </source>
</evidence>
<evidence type="ECO:0000256" key="7">
    <source>
        <dbReference type="ARBA" id="ARBA00022989"/>
    </source>
</evidence>
<comment type="similarity">
    <text evidence="2 11">Belongs to the UDP-glycosyltransferase family.</text>
</comment>
<evidence type="ECO:0000256" key="6">
    <source>
        <dbReference type="ARBA" id="ARBA00022824"/>
    </source>
</evidence>
<evidence type="ECO:0000313" key="13">
    <source>
        <dbReference type="EMBL" id="KAF0706267.1"/>
    </source>
</evidence>
<evidence type="ECO:0000256" key="4">
    <source>
        <dbReference type="ARBA" id="ARBA00022679"/>
    </source>
</evidence>
<sequence length="242" mass="27777">DILDFIEDSPNGVILFTFGSTTAVNSLPRNIVTAFKEAIAQLPQRVLLKYEGEMEDKPKNVMTRKWLPQRDILLHKNVKLFVSHGGISGLYEAVDAGVPVLGFPLFGDQHRNIDNLVESGMAISMEIFSVTRDTFLKNVLDLVNNDKYMHNAKAASEIFKDRPMSQEKSVVYWTEYVIRHKGAQHLKSHALNLTWYQYFLLDVIALIFLSIFIVVLIVLKCFKFIRIFYTKMYSSHTKLKSN</sequence>
<dbReference type="GO" id="GO:0015020">
    <property type="term" value="F:glucuronosyltransferase activity"/>
    <property type="evidence" value="ECO:0007669"/>
    <property type="project" value="UniProtKB-EC"/>
</dbReference>
<evidence type="ECO:0000313" key="14">
    <source>
        <dbReference type="Proteomes" id="UP000478052"/>
    </source>
</evidence>
<keyword evidence="4 11" id="KW-0808">Transferase</keyword>
<dbReference type="Pfam" id="PF00201">
    <property type="entry name" value="UDPGT"/>
    <property type="match status" value="1"/>
</dbReference>
<gene>
    <name evidence="13" type="ORF">FWK35_00035824</name>
</gene>
<keyword evidence="8 12" id="KW-0472">Membrane</keyword>
<keyword evidence="3 11" id="KW-0328">Glycosyltransferase</keyword>
<evidence type="ECO:0000256" key="10">
    <source>
        <dbReference type="ARBA" id="ARBA00046288"/>
    </source>
</evidence>
<evidence type="ECO:0000256" key="12">
    <source>
        <dbReference type="RuleBase" id="RU362059"/>
    </source>
</evidence>
<dbReference type="InterPro" id="IPR002213">
    <property type="entry name" value="UDP_glucos_trans"/>
</dbReference>
<dbReference type="GO" id="GO:0005783">
    <property type="term" value="C:endoplasmic reticulum"/>
    <property type="evidence" value="ECO:0007669"/>
    <property type="project" value="UniProtKB-SubCell"/>
</dbReference>
<keyword evidence="5 12" id="KW-0812">Transmembrane</keyword>